<protein>
    <recommendedName>
        <fullName evidence="3">MTP large subunit lipid-binding domain-containing protein</fullName>
    </recommendedName>
</protein>
<dbReference type="InterPro" id="IPR000101">
    <property type="entry name" value="GGT_peptidase"/>
</dbReference>
<dbReference type="FunFam" id="3.60.20.40:FF:000009">
    <property type="entry name" value="Predicted protein"/>
    <property type="match status" value="1"/>
</dbReference>
<reference evidence="4 5" key="1">
    <citation type="journal article" date="2017" name="Curr. Biol.">
        <title>Genome architecture and evolution of a unichromosomal asexual nematode.</title>
        <authorList>
            <person name="Fradin H."/>
            <person name="Zegar C."/>
            <person name="Gutwein M."/>
            <person name="Lucas J."/>
            <person name="Kovtun M."/>
            <person name="Corcoran D."/>
            <person name="Baugh L.R."/>
            <person name="Kiontke K."/>
            <person name="Gunsalus K."/>
            <person name="Fitch D.H."/>
            <person name="Piano F."/>
        </authorList>
    </citation>
    <scope>NUCLEOTIDE SEQUENCE [LARGE SCALE GENOMIC DNA]</scope>
    <source>
        <strain evidence="4">PF1309</strain>
    </source>
</reference>
<feature type="binding site" evidence="2">
    <location>
        <position position="1312"/>
    </location>
    <ligand>
        <name>L-glutamate</name>
        <dbReference type="ChEBI" id="CHEBI:29985"/>
    </ligand>
</feature>
<sequence>MICLSVLPANGALDRPEPTLPKRGTVKMQSAPVNDEDMTRLLSIEYSFRGESVLYNVLDRKAVTPSTVISGNFTFETLHHDSDGGMLARFRLTKCTSGNCGKIPPIIAYFRQGGNNVESMFVELQDYPDYTPQWNVLFGIVNSIYTPASYGEGDEQVVPTVYGKCRTQFGRPEDKKFRRKINSCNVGNGRNATRFGGLEVVDYSQDTWYIQNTKVDADIVIVDAIESLEMRIPFDTSRWGFVLESRLHVEIHNRTRVYVKRHCLGETNGAVCAQESFGATRVGIKLYENVSLGLAHPPVGELANLIEEYRQHLMNQKPIRMTQKNPQLFANLLQAAHKATENEWKLIINNPKNKGLLRMISNLLGAVGSVETLQIARENLLKEDSPLLDAFLFGAAHSLSKNEKWHKYLMIVVKFIADVAESCTSDECLEKALEVLENLPVYRCVPDHQHAATLLLRTETLNPDNHEKWQYLYKAIQATGEKDELKTEFWKRMRQFKVFRPNYAQRALNGENIAGYKLHRNAISEFNRNAFKRSKYSIDFTKSKRDEELFSLSMTSNGLEAYLAESDKDKKNKDAVKEDESGIDIEGSGRLSILSHQLPTVTLYKGVTGLMAAAWNANGENIEAFEGDIPLRDNSFYLPLLSGLTLDVRSRGALSIRIDGNAEVSLWNQAGAASVKANASVSLLNSAMLLHQGAVVQQIDSDVSIQTSVLSDIHTIFDSLPYEYCFTFGMGDTNVSYKTVMQDLQTPKKRRTEERSTTYPGKTFSLEQTIIQKCNAFNKATNAETGLTKYKWKEWRKDPKKLHFLVKVLIAACVAFLIWAILATAIRPRKRPEPSPPDVNQAFEIKQIITEDLQNRRPSSLFRPRSSTARYKKAAVVTDHGICSEIGRNILLTGGNAVDAAISATLCIGVTNPFASGLGGGAFINIYSKKDKKCSFINAREVAPQKATSDMFANNNTEASTYGYLSVAVPGELHGLWTAYRIYGSKEIVEPVADLAENGFPMSRIMSTDLEKFMKPIENRPDIAHLKAALTNPITNDYYKEGEIVIYASLGKTLRRIAKARDPSYSFYKGDIAREIVKEFAAGNGIIGKADLTSYSSTIQEPLVAKIKNLNLCGGVPPSSFAITQLIARIVEAKYDDEKIEENAEFYHYLIEAEKFAYGLRADMGDAMFSNESLSLAKNLTGMDIVTLIEKRLKDESSADRSFYSLSSTTSAPSEDHGTSQICVVDMEGNAVSITSSTNTEFGSKMLSPTLGLIWNNQMDDFSSPNMVNHWGYAPSQANMIAPGKHPMSSMSPVIAYDQNGEVIMVAGANGGSKIISTTAQIIIRGLLLRQDVARTVDSPRVHNQLFPGETLVERGFDDELRKELEDEHKQKVTTSEGLLGVGNVIMRLRDSSLAAAADWRRQSNVYPAGW</sequence>
<dbReference type="PRINTS" id="PR01210">
    <property type="entry name" value="GGTRANSPTASE"/>
</dbReference>
<organism evidence="4 5">
    <name type="scientific">Diploscapter pachys</name>
    <dbReference type="NCBI Taxonomy" id="2018661"/>
    <lineage>
        <taxon>Eukaryota</taxon>
        <taxon>Metazoa</taxon>
        <taxon>Ecdysozoa</taxon>
        <taxon>Nematoda</taxon>
        <taxon>Chromadorea</taxon>
        <taxon>Rhabditida</taxon>
        <taxon>Rhabditina</taxon>
        <taxon>Rhabditomorpha</taxon>
        <taxon>Rhabditoidea</taxon>
        <taxon>Rhabditidae</taxon>
        <taxon>Diploscapter</taxon>
    </lineage>
</organism>
<dbReference type="InterPro" id="IPR045811">
    <property type="entry name" value="MTP_lip-bd"/>
</dbReference>
<dbReference type="InterPro" id="IPR029055">
    <property type="entry name" value="Ntn_hydrolases_N"/>
</dbReference>
<dbReference type="Gene3D" id="1.10.246.130">
    <property type="match status" value="1"/>
</dbReference>
<dbReference type="EMBL" id="LIAE01006628">
    <property type="protein sequence ID" value="PAV86847.1"/>
    <property type="molecule type" value="Genomic_DNA"/>
</dbReference>
<evidence type="ECO:0000313" key="5">
    <source>
        <dbReference type="Proteomes" id="UP000218231"/>
    </source>
</evidence>
<feature type="active site" description="Nucleophile" evidence="1">
    <location>
        <position position="1219"/>
    </location>
</feature>
<dbReference type="Proteomes" id="UP000218231">
    <property type="component" value="Unassembled WGS sequence"/>
</dbReference>
<dbReference type="InterPro" id="IPR043138">
    <property type="entry name" value="GGT_lsub"/>
</dbReference>
<dbReference type="PANTHER" id="PTHR11686:SF73">
    <property type="entry name" value="GAMMA-GLUTAMYLTRANSFERASE"/>
    <property type="match status" value="1"/>
</dbReference>
<feature type="binding site" evidence="2">
    <location>
        <position position="940"/>
    </location>
    <ligand>
        <name>L-glutamate</name>
        <dbReference type="ChEBI" id="CHEBI:29985"/>
    </ligand>
</feature>
<feature type="binding site" evidence="2">
    <location>
        <position position="1261"/>
    </location>
    <ligand>
        <name>L-glutamate</name>
        <dbReference type="ChEBI" id="CHEBI:29985"/>
    </ligand>
</feature>
<dbReference type="OrthoDB" id="5865932at2759"/>
<feature type="binding site" evidence="2">
    <location>
        <begin position="1237"/>
        <end position="1239"/>
    </location>
    <ligand>
        <name>L-glutamate</name>
        <dbReference type="ChEBI" id="CHEBI:29985"/>
    </ligand>
</feature>
<gene>
    <name evidence="4" type="ORF">WR25_24237</name>
</gene>
<dbReference type="STRING" id="2018661.A0A2A2LLD5"/>
<feature type="binding site" evidence="2">
    <location>
        <begin position="1289"/>
        <end position="1290"/>
    </location>
    <ligand>
        <name>L-glutamate</name>
        <dbReference type="ChEBI" id="CHEBI:29985"/>
    </ligand>
</feature>
<dbReference type="GO" id="GO:0036374">
    <property type="term" value="F:glutathione hydrolase activity"/>
    <property type="evidence" value="ECO:0007669"/>
    <property type="project" value="InterPro"/>
</dbReference>
<name>A0A2A2LLD5_9BILA</name>
<dbReference type="GO" id="GO:0005886">
    <property type="term" value="C:plasma membrane"/>
    <property type="evidence" value="ECO:0007669"/>
    <property type="project" value="TreeGrafter"/>
</dbReference>
<dbReference type="Gene3D" id="3.60.20.40">
    <property type="match status" value="1"/>
</dbReference>
<dbReference type="Pfam" id="PF01019">
    <property type="entry name" value="G_glu_transpept"/>
    <property type="match status" value="1"/>
</dbReference>
<accession>A0A2A2LLD5</accession>
<proteinExistence type="predicted"/>
<comment type="caution">
    <text evidence="4">The sequence shown here is derived from an EMBL/GenBank/DDBJ whole genome shotgun (WGS) entry which is preliminary data.</text>
</comment>
<keyword evidence="5" id="KW-1185">Reference proteome</keyword>
<dbReference type="GO" id="GO:0006751">
    <property type="term" value="P:glutathione catabolic process"/>
    <property type="evidence" value="ECO:0007669"/>
    <property type="project" value="InterPro"/>
</dbReference>
<feature type="domain" description="MTP large subunit lipid-binding" evidence="3">
    <location>
        <begin position="591"/>
        <end position="775"/>
    </location>
</feature>
<evidence type="ECO:0000256" key="1">
    <source>
        <dbReference type="PIRSR" id="PIRSR600101-1"/>
    </source>
</evidence>
<evidence type="ECO:0000259" key="3">
    <source>
        <dbReference type="Pfam" id="PF19444"/>
    </source>
</evidence>
<dbReference type="PANTHER" id="PTHR11686">
    <property type="entry name" value="GAMMA GLUTAMYL TRANSPEPTIDASE"/>
    <property type="match status" value="1"/>
</dbReference>
<evidence type="ECO:0000313" key="4">
    <source>
        <dbReference type="EMBL" id="PAV86847.1"/>
    </source>
</evidence>
<dbReference type="GO" id="GO:0008289">
    <property type="term" value="F:lipid binding"/>
    <property type="evidence" value="ECO:0007669"/>
    <property type="project" value="InterPro"/>
</dbReference>
<dbReference type="SUPFAM" id="SSF56235">
    <property type="entry name" value="N-terminal nucleophile aminohydrolases (Ntn hydrolases)"/>
    <property type="match status" value="1"/>
</dbReference>
<dbReference type="Pfam" id="PF19444">
    <property type="entry name" value="MTP_lip_bd"/>
    <property type="match status" value="1"/>
</dbReference>
<evidence type="ECO:0000256" key="2">
    <source>
        <dbReference type="PIRSR" id="PIRSR600101-2"/>
    </source>
</evidence>
<dbReference type="InterPro" id="IPR043137">
    <property type="entry name" value="GGT_ssub_C"/>
</dbReference>